<dbReference type="OrthoDB" id="9812747at2"/>
<comment type="caution">
    <text evidence="4">The sequence shown here is derived from an EMBL/GenBank/DDBJ whole genome shotgun (WGS) entry which is preliminary data.</text>
</comment>
<accession>A0A419X910</accession>
<keyword evidence="3" id="KW-0732">Signal</keyword>
<protein>
    <recommendedName>
        <fullName evidence="6">Zn-dependent hydrolase</fullName>
    </recommendedName>
</protein>
<gene>
    <name evidence="4" type="ORF">BXY64_1260</name>
</gene>
<feature type="chain" id="PRO_5019566886" description="Zn-dependent hydrolase" evidence="3">
    <location>
        <begin position="19"/>
        <end position="550"/>
    </location>
</feature>
<dbReference type="PANTHER" id="PTHR23422">
    <property type="entry name" value="DIPEPTIDYL PEPTIDASE III-RELATED"/>
    <property type="match status" value="1"/>
</dbReference>
<dbReference type="EMBL" id="RAPQ01000008">
    <property type="protein sequence ID" value="RKE04244.1"/>
    <property type="molecule type" value="Genomic_DNA"/>
</dbReference>
<dbReference type="RefSeq" id="WP_147375922.1">
    <property type="nucleotide sequence ID" value="NZ_RAPQ01000008.1"/>
</dbReference>
<evidence type="ECO:0000313" key="5">
    <source>
        <dbReference type="Proteomes" id="UP000284531"/>
    </source>
</evidence>
<proteinExistence type="predicted"/>
<keyword evidence="5" id="KW-1185">Reference proteome</keyword>
<dbReference type="AlphaFoldDB" id="A0A419X910"/>
<dbReference type="Proteomes" id="UP000284531">
    <property type="component" value="Unassembled WGS sequence"/>
</dbReference>
<evidence type="ECO:0000256" key="1">
    <source>
        <dbReference type="ARBA" id="ARBA00022723"/>
    </source>
</evidence>
<evidence type="ECO:0000256" key="3">
    <source>
        <dbReference type="SAM" id="SignalP"/>
    </source>
</evidence>
<feature type="signal peptide" evidence="3">
    <location>
        <begin position="1"/>
        <end position="18"/>
    </location>
</feature>
<dbReference type="PANTHER" id="PTHR23422:SF9">
    <property type="entry name" value="ZN-DEPENDENT HYDROLASE"/>
    <property type="match status" value="1"/>
</dbReference>
<dbReference type="GO" id="GO:0008239">
    <property type="term" value="F:dipeptidyl-peptidase activity"/>
    <property type="evidence" value="ECO:0007669"/>
    <property type="project" value="TreeGrafter"/>
</dbReference>
<name>A0A419X910_9BACT</name>
<dbReference type="GO" id="GO:0005737">
    <property type="term" value="C:cytoplasm"/>
    <property type="evidence" value="ECO:0007669"/>
    <property type="project" value="TreeGrafter"/>
</dbReference>
<keyword evidence="1" id="KW-0479">Metal-binding</keyword>
<organism evidence="4 5">
    <name type="scientific">Marinifilum flexuosum</name>
    <dbReference type="NCBI Taxonomy" id="1117708"/>
    <lineage>
        <taxon>Bacteria</taxon>
        <taxon>Pseudomonadati</taxon>
        <taxon>Bacteroidota</taxon>
        <taxon>Bacteroidia</taxon>
        <taxon>Marinilabiliales</taxon>
        <taxon>Marinifilaceae</taxon>
    </lineage>
</organism>
<evidence type="ECO:0008006" key="6">
    <source>
        <dbReference type="Google" id="ProtNLM"/>
    </source>
</evidence>
<evidence type="ECO:0000256" key="2">
    <source>
        <dbReference type="ARBA" id="ARBA00022801"/>
    </source>
</evidence>
<sequence length="550" mass="62853">MIRNSIFLLGLIVSMVFAVSCQPEKKAEDKKTGDTVIQRKLANYAEVKLSADLNSLSSQQIKLFSHLIKAADAIDDIYWMQAYGDKNALLNSIEDPDMKKYAKINYGPWDRLDGFKPFTEDFPPRPLGIGFFPTDINQEEFFQLNNDEKYSAFTNLTRDANGNLKVVPFNVAYSTQLQLASDHLKEAANLAESDDFKQYLLQRAKDLTSDNFTESDKLWLELNNNQLDFIAGPIVNTEDQLIWTKYSYGAFILLRDNECTNNVSKYASLLPFLQQNLPVDDKLKAESVSSKANLSIYNVLYNSGYCNAGNKLIGLNLPVGLQKASDAKRVYFKNVMQAKFNKILNPISGLVIDEQQRKHVNFESFFLNTIFFELTSGIDITNTINGNGDVKDALKGHYNVINELKNDVLRMYLLNQVHDMRQTEGIDMLDNYVTYMADVFRSIRFGVTDAQGVANMIRFYYFQEHEAFKYHKNTGTYKINDYKMEKAIESLAKMVLEIQGNGDYAAADKLIKDKGYIRNELLQDLYRIQRAKIPKDLTYDQGEKVIIAEK</sequence>
<dbReference type="Gene3D" id="3.30.540.30">
    <property type="match status" value="1"/>
</dbReference>
<dbReference type="InterPro" id="IPR039461">
    <property type="entry name" value="Peptidase_M49"/>
</dbReference>
<dbReference type="GO" id="GO:0046872">
    <property type="term" value="F:metal ion binding"/>
    <property type="evidence" value="ECO:0007669"/>
    <property type="project" value="UniProtKB-KW"/>
</dbReference>
<dbReference type="PROSITE" id="PS51257">
    <property type="entry name" value="PROKAR_LIPOPROTEIN"/>
    <property type="match status" value="1"/>
</dbReference>
<evidence type="ECO:0000313" key="4">
    <source>
        <dbReference type="EMBL" id="RKE04244.1"/>
    </source>
</evidence>
<reference evidence="4 5" key="1">
    <citation type="submission" date="2018-09" db="EMBL/GenBank/DDBJ databases">
        <title>Genomic Encyclopedia of Archaeal and Bacterial Type Strains, Phase II (KMG-II): from individual species to whole genera.</title>
        <authorList>
            <person name="Goeker M."/>
        </authorList>
    </citation>
    <scope>NUCLEOTIDE SEQUENCE [LARGE SCALE GENOMIC DNA]</scope>
    <source>
        <strain evidence="4 5">DSM 21950</strain>
    </source>
</reference>
<keyword evidence="2" id="KW-0378">Hydrolase</keyword>